<comment type="caution">
    <text evidence="5">The sequence shown here is derived from an EMBL/GenBank/DDBJ whole genome shotgun (WGS) entry which is preliminary data.</text>
</comment>
<dbReference type="EMBL" id="RQJX01000003">
    <property type="protein sequence ID" value="RQN09377.1"/>
    <property type="molecule type" value="Genomic_DNA"/>
</dbReference>
<dbReference type="GO" id="GO:0008999">
    <property type="term" value="F:protein-N-terminal-alanine acetyltransferase activity"/>
    <property type="evidence" value="ECO:0007669"/>
    <property type="project" value="TreeGrafter"/>
</dbReference>
<proteinExistence type="inferred from homology"/>
<reference evidence="5 6" key="1">
    <citation type="submission" date="2018-11" db="EMBL/GenBank/DDBJ databases">
        <authorList>
            <person name="Li F."/>
        </authorList>
    </citation>
    <scope>NUCLEOTIDE SEQUENCE [LARGE SCALE GENOMIC DNA]</scope>
    <source>
        <strain evidence="5 6">YS17T</strain>
    </source>
</reference>
<gene>
    <name evidence="5" type="ORF">EHW97_03810</name>
</gene>
<keyword evidence="1 5" id="KW-0808">Transferase</keyword>
<evidence type="ECO:0000313" key="5">
    <source>
        <dbReference type="EMBL" id="RQN09377.1"/>
    </source>
</evidence>
<dbReference type="AlphaFoldDB" id="A0A3N6ZQN7"/>
<dbReference type="PANTHER" id="PTHR43792">
    <property type="entry name" value="GNAT FAMILY, PUTATIVE (AFU_ORTHOLOGUE AFUA_3G00765)-RELATED-RELATED"/>
    <property type="match status" value="1"/>
</dbReference>
<dbReference type="PROSITE" id="PS51186">
    <property type="entry name" value="GNAT"/>
    <property type="match status" value="1"/>
</dbReference>
<name>A0A3N6ZQN7_9ACTN</name>
<dbReference type="RefSeq" id="WP_124235831.1">
    <property type="nucleotide sequence ID" value="NZ_JBHUFI010000009.1"/>
</dbReference>
<dbReference type="GO" id="GO:0005737">
    <property type="term" value="C:cytoplasm"/>
    <property type="evidence" value="ECO:0007669"/>
    <property type="project" value="TreeGrafter"/>
</dbReference>
<evidence type="ECO:0000256" key="3">
    <source>
        <dbReference type="ARBA" id="ARBA00038502"/>
    </source>
</evidence>
<accession>A0A3N6ZQN7</accession>
<comment type="similarity">
    <text evidence="3">Belongs to the acetyltransferase family. RimJ subfamily.</text>
</comment>
<keyword evidence="6" id="KW-1185">Reference proteome</keyword>
<dbReference type="SUPFAM" id="SSF55729">
    <property type="entry name" value="Acyl-CoA N-acyltransferases (Nat)"/>
    <property type="match status" value="1"/>
</dbReference>
<evidence type="ECO:0000259" key="4">
    <source>
        <dbReference type="PROSITE" id="PS51186"/>
    </source>
</evidence>
<dbReference type="OrthoDB" id="5242221at2"/>
<dbReference type="Proteomes" id="UP000275225">
    <property type="component" value="Unassembled WGS sequence"/>
</dbReference>
<keyword evidence="2" id="KW-0012">Acyltransferase</keyword>
<dbReference type="PANTHER" id="PTHR43792:SF8">
    <property type="entry name" value="[RIBOSOMAL PROTEIN US5]-ALANINE N-ACETYLTRANSFERASE"/>
    <property type="match status" value="1"/>
</dbReference>
<protein>
    <submittedName>
        <fullName evidence="5">GNAT family N-acetyltransferase</fullName>
    </submittedName>
</protein>
<sequence length="180" mass="20008">MVFPIALQDGVVLRVVEPTDAAALADAAERNREHLAPYEPDRDPSHYTEEGQLDAIEKALTAMAQGRRIPLVLAHRDGIVGGLNLNDIVRGAFDNGHVGYWTDANYQGRGLMSTAVEHLAAYARDGLGLHRLQAATLPENERSQRVLARAGFERIGYAREYLNIAGRWQDHVLFQRILSR</sequence>
<feature type="domain" description="N-acetyltransferase" evidence="4">
    <location>
        <begin position="11"/>
        <end position="179"/>
    </location>
</feature>
<evidence type="ECO:0000256" key="1">
    <source>
        <dbReference type="ARBA" id="ARBA00022679"/>
    </source>
</evidence>
<evidence type="ECO:0000256" key="2">
    <source>
        <dbReference type="ARBA" id="ARBA00023315"/>
    </source>
</evidence>
<dbReference type="InterPro" id="IPR000182">
    <property type="entry name" value="GNAT_dom"/>
</dbReference>
<dbReference type="InterPro" id="IPR016181">
    <property type="entry name" value="Acyl_CoA_acyltransferase"/>
</dbReference>
<dbReference type="Pfam" id="PF13302">
    <property type="entry name" value="Acetyltransf_3"/>
    <property type="match status" value="1"/>
</dbReference>
<dbReference type="Gene3D" id="3.40.630.30">
    <property type="match status" value="1"/>
</dbReference>
<evidence type="ECO:0000313" key="6">
    <source>
        <dbReference type="Proteomes" id="UP000275225"/>
    </source>
</evidence>
<organism evidence="5 6">
    <name type="scientific">Aeromicrobium camelliae</name>
    <dbReference type="NCBI Taxonomy" id="1538144"/>
    <lineage>
        <taxon>Bacteria</taxon>
        <taxon>Bacillati</taxon>
        <taxon>Actinomycetota</taxon>
        <taxon>Actinomycetes</taxon>
        <taxon>Propionibacteriales</taxon>
        <taxon>Nocardioidaceae</taxon>
        <taxon>Aeromicrobium</taxon>
    </lineage>
</organism>
<dbReference type="InterPro" id="IPR051531">
    <property type="entry name" value="N-acetyltransferase"/>
</dbReference>